<dbReference type="InterPro" id="IPR001867">
    <property type="entry name" value="OmpR/PhoB-type_DNA-bd"/>
</dbReference>
<evidence type="ECO:0000256" key="1">
    <source>
        <dbReference type="ARBA" id="ARBA00022553"/>
    </source>
</evidence>
<proteinExistence type="predicted"/>
<dbReference type="Proteomes" id="UP000294599">
    <property type="component" value="Unassembled WGS sequence"/>
</dbReference>
<dbReference type="InterPro" id="IPR039420">
    <property type="entry name" value="WalR-like"/>
</dbReference>
<dbReference type="SMART" id="SM00862">
    <property type="entry name" value="Trans_reg_C"/>
    <property type="match status" value="1"/>
</dbReference>
<comment type="caution">
    <text evidence="8">The sequence shown here is derived from an EMBL/GenBank/DDBJ whole genome shotgun (WGS) entry which is preliminary data.</text>
</comment>
<dbReference type="GO" id="GO:0005829">
    <property type="term" value="C:cytosol"/>
    <property type="evidence" value="ECO:0007669"/>
    <property type="project" value="TreeGrafter"/>
</dbReference>
<sequence length="242" mass="27074">MSDGSVTVGLVEDDPDQAALAMHWLNAAGYRCNHYANAGEFRRGRGRHAADLILLDWELPDSDGVTLLSEVRTDPATAATPIIMLTVRADEDDIVKALRGGADDYIVKPAQRGVLLARIDAVLRRTQLTTGSDEIDLGPYVIDSERARILINGEDTDLTQREFELAVYLFRRHGRIIRRETLLESVWQIAASVPTRTVDTHISRLRRKLQLDGAFGWRLVAVYQHGYRLEKFVPNALSADRA</sequence>
<feature type="domain" description="Response regulatory" evidence="6">
    <location>
        <begin position="7"/>
        <end position="123"/>
    </location>
</feature>
<evidence type="ECO:0000259" key="7">
    <source>
        <dbReference type="PROSITE" id="PS51755"/>
    </source>
</evidence>
<evidence type="ECO:0000313" key="8">
    <source>
        <dbReference type="EMBL" id="TCS99632.1"/>
    </source>
</evidence>
<dbReference type="PROSITE" id="PS51755">
    <property type="entry name" value="OMPR_PHOB"/>
    <property type="match status" value="1"/>
</dbReference>
<protein>
    <submittedName>
        <fullName evidence="8">DNA-binding response OmpR family regulator</fullName>
    </submittedName>
</protein>
<feature type="DNA-binding region" description="OmpR/PhoB-type" evidence="5">
    <location>
        <begin position="132"/>
        <end position="231"/>
    </location>
</feature>
<evidence type="ECO:0000256" key="3">
    <source>
        <dbReference type="ARBA" id="ARBA00023125"/>
    </source>
</evidence>
<feature type="modified residue" description="4-aspartylphosphate" evidence="4">
    <location>
        <position position="56"/>
    </location>
</feature>
<dbReference type="GO" id="GO:0000156">
    <property type="term" value="F:phosphorelay response regulator activity"/>
    <property type="evidence" value="ECO:0007669"/>
    <property type="project" value="TreeGrafter"/>
</dbReference>
<dbReference type="Gene3D" id="1.10.10.10">
    <property type="entry name" value="Winged helix-like DNA-binding domain superfamily/Winged helix DNA-binding domain"/>
    <property type="match status" value="1"/>
</dbReference>
<dbReference type="GO" id="GO:0006355">
    <property type="term" value="P:regulation of DNA-templated transcription"/>
    <property type="evidence" value="ECO:0007669"/>
    <property type="project" value="InterPro"/>
</dbReference>
<dbReference type="PANTHER" id="PTHR48111:SF40">
    <property type="entry name" value="PHOSPHATE REGULON TRANSCRIPTIONAL REGULATORY PROTEIN PHOB"/>
    <property type="match status" value="1"/>
</dbReference>
<gene>
    <name evidence="8" type="ORF">EDC25_10565</name>
</gene>
<dbReference type="InterPro" id="IPR011006">
    <property type="entry name" value="CheY-like_superfamily"/>
</dbReference>
<evidence type="ECO:0000256" key="2">
    <source>
        <dbReference type="ARBA" id="ARBA00023012"/>
    </source>
</evidence>
<keyword evidence="3 5" id="KW-0238">DNA-binding</keyword>
<dbReference type="Gene3D" id="3.40.50.2300">
    <property type="match status" value="1"/>
</dbReference>
<dbReference type="RefSeq" id="WP_205984922.1">
    <property type="nucleotide sequence ID" value="NZ_JBHLWF010000028.1"/>
</dbReference>
<dbReference type="PANTHER" id="PTHR48111">
    <property type="entry name" value="REGULATOR OF RPOS"/>
    <property type="match status" value="1"/>
</dbReference>
<dbReference type="SMART" id="SM00448">
    <property type="entry name" value="REC"/>
    <property type="match status" value="1"/>
</dbReference>
<dbReference type="GO" id="GO:0032993">
    <property type="term" value="C:protein-DNA complex"/>
    <property type="evidence" value="ECO:0007669"/>
    <property type="project" value="TreeGrafter"/>
</dbReference>
<evidence type="ECO:0000313" key="9">
    <source>
        <dbReference type="Proteomes" id="UP000294599"/>
    </source>
</evidence>
<name>A0A4R3LHQ9_9GAMM</name>
<dbReference type="Pfam" id="PF00486">
    <property type="entry name" value="Trans_reg_C"/>
    <property type="match status" value="1"/>
</dbReference>
<dbReference type="InterPro" id="IPR036388">
    <property type="entry name" value="WH-like_DNA-bd_sf"/>
</dbReference>
<dbReference type="PROSITE" id="PS50110">
    <property type="entry name" value="RESPONSE_REGULATORY"/>
    <property type="match status" value="1"/>
</dbReference>
<evidence type="ECO:0000259" key="6">
    <source>
        <dbReference type="PROSITE" id="PS50110"/>
    </source>
</evidence>
<dbReference type="SUPFAM" id="SSF52172">
    <property type="entry name" value="CheY-like"/>
    <property type="match status" value="1"/>
</dbReference>
<dbReference type="EMBL" id="SMAF01000005">
    <property type="protein sequence ID" value="TCS99632.1"/>
    <property type="molecule type" value="Genomic_DNA"/>
</dbReference>
<keyword evidence="9" id="KW-1185">Reference proteome</keyword>
<accession>A0A4R3LHQ9</accession>
<dbReference type="InterPro" id="IPR001789">
    <property type="entry name" value="Sig_transdc_resp-reg_receiver"/>
</dbReference>
<keyword evidence="2" id="KW-0902">Two-component regulatory system</keyword>
<feature type="domain" description="OmpR/PhoB-type" evidence="7">
    <location>
        <begin position="132"/>
        <end position="231"/>
    </location>
</feature>
<reference evidence="8 9" key="1">
    <citation type="submission" date="2019-03" db="EMBL/GenBank/DDBJ databases">
        <title>Genomic Encyclopedia of Type Strains, Phase IV (KMG-IV): sequencing the most valuable type-strain genomes for metagenomic binning, comparative biology and taxonomic classification.</title>
        <authorList>
            <person name="Goeker M."/>
        </authorList>
    </citation>
    <scope>NUCLEOTIDE SEQUENCE [LARGE SCALE GENOMIC DNA]</scope>
    <source>
        <strain evidence="8 9">DSM 21944</strain>
    </source>
</reference>
<evidence type="ECO:0000256" key="5">
    <source>
        <dbReference type="PROSITE-ProRule" id="PRU01091"/>
    </source>
</evidence>
<dbReference type="CDD" id="cd00383">
    <property type="entry name" value="trans_reg_C"/>
    <property type="match status" value="1"/>
</dbReference>
<keyword evidence="1 4" id="KW-0597">Phosphoprotein</keyword>
<dbReference type="InterPro" id="IPR016032">
    <property type="entry name" value="Sig_transdc_resp-reg_C-effctor"/>
</dbReference>
<dbReference type="GO" id="GO:0000976">
    <property type="term" value="F:transcription cis-regulatory region binding"/>
    <property type="evidence" value="ECO:0007669"/>
    <property type="project" value="TreeGrafter"/>
</dbReference>
<organism evidence="8 9">
    <name type="scientific">Pseudofulvimonas gallinarii</name>
    <dbReference type="NCBI Taxonomy" id="634155"/>
    <lineage>
        <taxon>Bacteria</taxon>
        <taxon>Pseudomonadati</taxon>
        <taxon>Pseudomonadota</taxon>
        <taxon>Gammaproteobacteria</taxon>
        <taxon>Lysobacterales</taxon>
        <taxon>Rhodanobacteraceae</taxon>
        <taxon>Pseudofulvimonas</taxon>
    </lineage>
</organism>
<evidence type="ECO:0000256" key="4">
    <source>
        <dbReference type="PROSITE-ProRule" id="PRU00169"/>
    </source>
</evidence>
<dbReference type="AlphaFoldDB" id="A0A4R3LHQ9"/>
<dbReference type="SUPFAM" id="SSF46894">
    <property type="entry name" value="C-terminal effector domain of the bipartite response regulators"/>
    <property type="match status" value="1"/>
</dbReference>
<dbReference type="Pfam" id="PF00072">
    <property type="entry name" value="Response_reg"/>
    <property type="match status" value="1"/>
</dbReference>